<accession>A0A147KMQ8</accession>
<feature type="region of interest" description="Disordered" evidence="1">
    <location>
        <begin position="37"/>
        <end position="63"/>
    </location>
</feature>
<dbReference type="AlphaFoldDB" id="A0A147KMQ8"/>
<evidence type="ECO:0000256" key="1">
    <source>
        <dbReference type="SAM" id="MobiDB-lite"/>
    </source>
</evidence>
<dbReference type="Pfam" id="PF11259">
    <property type="entry name" value="DUF3060"/>
    <property type="match status" value="1"/>
</dbReference>
<reference evidence="3" key="1">
    <citation type="journal article" date="2017" name="Acta Aliment.">
        <title>Plant polysaccharide degrading enzyme system of Thermpbifida cellulosilytica TB100 revealed by de novo genome project data.</title>
        <authorList>
            <person name="Toth A."/>
            <person name="Baka E."/>
            <person name="Luzics S."/>
            <person name="Bata-Vidacs I."/>
            <person name="Nagy I."/>
            <person name="Balint B."/>
            <person name="Herceg R."/>
            <person name="Olasz F."/>
            <person name="Wilk T."/>
            <person name="Nagy T."/>
            <person name="Kriszt B."/>
            <person name="Nagy I."/>
            <person name="Kukolya J."/>
        </authorList>
    </citation>
    <scope>NUCLEOTIDE SEQUENCE [LARGE SCALE GENOMIC DNA]</scope>
    <source>
        <strain evidence="3">TB100</strain>
    </source>
</reference>
<name>A0A147KMQ8_THECS</name>
<dbReference type="PROSITE" id="PS51257">
    <property type="entry name" value="PROKAR_LIPOPROTEIN"/>
    <property type="match status" value="1"/>
</dbReference>
<proteinExistence type="predicted"/>
<dbReference type="RefSeq" id="WP_068757260.1">
    <property type="nucleotide sequence ID" value="NZ_KQ950183.1"/>
</dbReference>
<comment type="caution">
    <text evidence="2">The sequence shown here is derived from an EMBL/GenBank/DDBJ whole genome shotgun (WGS) entry which is preliminary data.</text>
</comment>
<dbReference type="STRING" id="665004.AC529_00990"/>
<evidence type="ECO:0000313" key="3">
    <source>
        <dbReference type="Proteomes" id="UP000074382"/>
    </source>
</evidence>
<evidence type="ECO:0008006" key="4">
    <source>
        <dbReference type="Google" id="ProtNLM"/>
    </source>
</evidence>
<dbReference type="Proteomes" id="UP000074382">
    <property type="component" value="Unassembled WGS sequence"/>
</dbReference>
<keyword evidence="3" id="KW-1185">Reference proteome</keyword>
<evidence type="ECO:0000313" key="2">
    <source>
        <dbReference type="EMBL" id="KUP98549.1"/>
    </source>
</evidence>
<sequence>MRNRIPAVVGTVVLVAVAAAGCAGGISLRDENGTGISIDENGDISVGNGETELEISGDGEGASDGGAVVTDELINVATDGGTVVHDCGGRSANVVANGATVTLNGSCVLVTVAGSGNQVSVGSATEVNVLGSDNTVYYASGNPVITDLGSGNTVEQGGDAAP</sequence>
<protein>
    <recommendedName>
        <fullName evidence="4">DUF3060 domain-containing protein</fullName>
    </recommendedName>
</protein>
<dbReference type="EMBL" id="LGEM01000006">
    <property type="protein sequence ID" value="KUP98549.1"/>
    <property type="molecule type" value="Genomic_DNA"/>
</dbReference>
<dbReference type="OrthoDB" id="3429166at2"/>
<organism evidence="2 3">
    <name type="scientific">Thermobifida cellulosilytica TB100</name>
    <dbReference type="NCBI Taxonomy" id="665004"/>
    <lineage>
        <taxon>Bacteria</taxon>
        <taxon>Bacillati</taxon>
        <taxon>Actinomycetota</taxon>
        <taxon>Actinomycetes</taxon>
        <taxon>Streptosporangiales</taxon>
        <taxon>Nocardiopsidaceae</taxon>
        <taxon>Thermobifida</taxon>
    </lineage>
</organism>
<dbReference type="InterPro" id="IPR021417">
    <property type="entry name" value="DUF3060"/>
</dbReference>
<gene>
    <name evidence="2" type="ORF">AC529_00990</name>
</gene>
<dbReference type="PATRIC" id="fig|665004.4.peg.3015"/>